<sequence length="362" mass="39616">MADLTTSTKSVGKARSQAPMLANFGFGRKDRAMAWQLIADITEAGIDLDEALRLAGDIFEQRGKKSITGRLTEIRRGHTQNRFVEVMAQYAPGPESALFSGLGSVDTSAIFAGASRILQVQRKINSAVIKALATPALLFVLIFMTIYFAGTNLFPILSEITSFDQLDIVTSGFIDFSLWFADHPFIMFGVLGFFVFAVSLSVPLYTGPARAYLDRIPPYSLYRLATGCAFAMSIVESARAGQDITGRFLLQMSERLDPYSRSKIRKIASGMKQGNIGTACHANGEGFPAPDLNAVWAAFDKRDDWVDPLARFLSRWLEDVEERAKQTASILNTFMIGFAAFSIGLILNTIFAVLNNASQGGL</sequence>
<dbReference type="InterPro" id="IPR003004">
    <property type="entry name" value="GspF/PilC"/>
</dbReference>
<evidence type="ECO:0000256" key="1">
    <source>
        <dbReference type="SAM" id="Phobius"/>
    </source>
</evidence>
<dbReference type="PANTHER" id="PTHR30012">
    <property type="entry name" value="GENERAL SECRETION PATHWAY PROTEIN"/>
    <property type="match status" value="1"/>
</dbReference>
<feature type="transmembrane region" description="Helical" evidence="1">
    <location>
        <begin position="127"/>
        <end position="149"/>
    </location>
</feature>
<dbReference type="RefSeq" id="WP_339404665.1">
    <property type="nucleotide sequence ID" value="NZ_JBBGAZ010000015.1"/>
</dbReference>
<accession>A0ABU8QL11</accession>
<proteinExistence type="predicted"/>
<evidence type="ECO:0008006" key="4">
    <source>
        <dbReference type="Google" id="ProtNLM"/>
    </source>
</evidence>
<dbReference type="PANTHER" id="PTHR30012:SF0">
    <property type="entry name" value="TYPE II SECRETION SYSTEM PROTEIN F-RELATED"/>
    <property type="match status" value="1"/>
</dbReference>
<evidence type="ECO:0000313" key="2">
    <source>
        <dbReference type="EMBL" id="MEJ5220021.1"/>
    </source>
</evidence>
<evidence type="ECO:0000313" key="3">
    <source>
        <dbReference type="Proteomes" id="UP001368270"/>
    </source>
</evidence>
<name>A0ABU8QL11_9RHOB</name>
<dbReference type="Proteomes" id="UP001368270">
    <property type="component" value="Unassembled WGS sequence"/>
</dbReference>
<feature type="transmembrane region" description="Helical" evidence="1">
    <location>
        <begin position="333"/>
        <end position="354"/>
    </location>
</feature>
<keyword evidence="1" id="KW-1133">Transmembrane helix</keyword>
<reference evidence="2 3" key="1">
    <citation type="submission" date="2024-03" db="EMBL/GenBank/DDBJ databases">
        <title>Cognatishimia coralii sp. nov., a marine bacterium isolated from coral surrounding seawater.</title>
        <authorList>
            <person name="Liu X."/>
            <person name="Liu S."/>
            <person name="Sun H."/>
            <person name="Zhang Y."/>
        </authorList>
    </citation>
    <scope>NUCLEOTIDE SEQUENCE [LARGE SCALE GENOMIC DNA]</scope>
    <source>
        <strain evidence="2 3">D5M38</strain>
    </source>
</reference>
<protein>
    <recommendedName>
        <fullName evidence="4">Type II secretion system protein F</fullName>
    </recommendedName>
</protein>
<gene>
    <name evidence="2" type="ORF">WG622_17330</name>
</gene>
<comment type="caution">
    <text evidence="2">The sequence shown here is derived from an EMBL/GenBank/DDBJ whole genome shotgun (WGS) entry which is preliminary data.</text>
</comment>
<keyword evidence="1" id="KW-0812">Transmembrane</keyword>
<keyword evidence="3" id="KW-1185">Reference proteome</keyword>
<dbReference type="EMBL" id="JBBGAZ010000015">
    <property type="protein sequence ID" value="MEJ5220021.1"/>
    <property type="molecule type" value="Genomic_DNA"/>
</dbReference>
<keyword evidence="1" id="KW-0472">Membrane</keyword>
<feature type="transmembrane region" description="Helical" evidence="1">
    <location>
        <begin position="185"/>
        <end position="205"/>
    </location>
</feature>
<organism evidence="2 3">
    <name type="scientific">Cognatishimia coralii</name>
    <dbReference type="NCBI Taxonomy" id="3083254"/>
    <lineage>
        <taxon>Bacteria</taxon>
        <taxon>Pseudomonadati</taxon>
        <taxon>Pseudomonadota</taxon>
        <taxon>Alphaproteobacteria</taxon>
        <taxon>Rhodobacterales</taxon>
        <taxon>Paracoccaceae</taxon>
        <taxon>Cognatishimia</taxon>
    </lineage>
</organism>